<organism evidence="4 6">
    <name type="scientific">Araneus ventricosus</name>
    <name type="common">Orbweaver spider</name>
    <name type="synonym">Epeira ventricosa</name>
    <dbReference type="NCBI Taxonomy" id="182803"/>
    <lineage>
        <taxon>Eukaryota</taxon>
        <taxon>Metazoa</taxon>
        <taxon>Ecdysozoa</taxon>
        <taxon>Arthropoda</taxon>
        <taxon>Chelicerata</taxon>
        <taxon>Arachnida</taxon>
        <taxon>Araneae</taxon>
        <taxon>Araneomorphae</taxon>
        <taxon>Entelegynae</taxon>
        <taxon>Araneoidea</taxon>
        <taxon>Araneidae</taxon>
        <taxon>Araneus</taxon>
    </lineage>
</organism>
<dbReference type="OrthoDB" id="6431448at2759"/>
<dbReference type="PANTHER" id="PTHR47163">
    <property type="entry name" value="DDE_TNP_IS1595 DOMAIN-CONTAINING PROTEIN"/>
    <property type="match status" value="1"/>
</dbReference>
<evidence type="ECO:0000313" key="4">
    <source>
        <dbReference type="EMBL" id="GBO00762.1"/>
    </source>
</evidence>
<sequence>MSMNVQEWMSGEWDGQKYYSPAEWMKGEWNIFFFYELMKLGENACLKFCMDNGLLAKWYECPVCGERMKLVDSDGTKVGKVWSCRKRGVNGHQIKRAVRKGSWFQDSHLSLGVILCLTYMWVNRMTKESIMNDLDLASQTVTDWMNFCREVCEDECLAFDGRIGGVGKIVEIDESKFGKRKYNRGRRVEGKWVFGGLLRYSNECFFEVVDERSADVLLEVIKRRILPGTTIMSDCWSSYSCLSDEGFKHLTVNHSVTFVDPDTGAHTNAIEGTWSALKRSLHGTNHVAGEFDAYMAEYIWRRQNNYRITEKVQRFFGAISRAFPPPNKD</sequence>
<dbReference type="InterPro" id="IPR053164">
    <property type="entry name" value="IS1016-like_transposase"/>
</dbReference>
<keyword evidence="6" id="KW-1185">Reference proteome</keyword>
<comment type="caution">
    <text evidence="4">The sequence shown here is derived from an EMBL/GenBank/DDBJ whole genome shotgun (WGS) entry which is preliminary data.</text>
</comment>
<dbReference type="EMBL" id="BGPR01029162">
    <property type="protein sequence ID" value="GBO00781.1"/>
    <property type="molecule type" value="Genomic_DNA"/>
</dbReference>
<evidence type="ECO:0000313" key="5">
    <source>
        <dbReference type="EMBL" id="GBO00781.1"/>
    </source>
</evidence>
<evidence type="ECO:0000313" key="2">
    <source>
        <dbReference type="EMBL" id="GBO00157.1"/>
    </source>
</evidence>
<dbReference type="InterPro" id="IPR024445">
    <property type="entry name" value="Tnp_ISXO2-like"/>
</dbReference>
<dbReference type="EMBL" id="BGPR01028785">
    <property type="protein sequence ID" value="GBO00168.1"/>
    <property type="molecule type" value="Genomic_DNA"/>
</dbReference>
<dbReference type="SMART" id="SM01126">
    <property type="entry name" value="DDE_Tnp_IS1595"/>
    <property type="match status" value="1"/>
</dbReference>
<name>A0A4Y2TKJ6_ARAVE</name>
<dbReference type="AlphaFoldDB" id="A0A4Y2TKJ6"/>
<gene>
    <name evidence="5" type="ORF">AVEN_232909_1</name>
    <name evidence="2" type="ORF">AVEN_80096_1</name>
    <name evidence="4" type="ORF">AVEN_80518_1</name>
    <name evidence="3" type="ORF">AVEN_91918_1</name>
</gene>
<dbReference type="EMBL" id="BGPR01028776">
    <property type="protein sequence ID" value="GBO00157.1"/>
    <property type="molecule type" value="Genomic_DNA"/>
</dbReference>
<dbReference type="PANTHER" id="PTHR47163:SF2">
    <property type="entry name" value="SI:DKEY-17M8.2"/>
    <property type="match status" value="1"/>
</dbReference>
<dbReference type="Proteomes" id="UP000499080">
    <property type="component" value="Unassembled WGS sequence"/>
</dbReference>
<dbReference type="EMBL" id="BGPR01029149">
    <property type="protein sequence ID" value="GBO00762.1"/>
    <property type="molecule type" value="Genomic_DNA"/>
</dbReference>
<accession>A0A4Y2TKJ6</accession>
<evidence type="ECO:0000259" key="1">
    <source>
        <dbReference type="SMART" id="SM01126"/>
    </source>
</evidence>
<protein>
    <recommendedName>
        <fullName evidence="1">ISXO2-like transposase domain-containing protein</fullName>
    </recommendedName>
</protein>
<dbReference type="Pfam" id="PF12762">
    <property type="entry name" value="DDE_Tnp_IS1595"/>
    <property type="match status" value="1"/>
</dbReference>
<evidence type="ECO:0000313" key="3">
    <source>
        <dbReference type="EMBL" id="GBO00168.1"/>
    </source>
</evidence>
<feature type="domain" description="ISXO2-like transposase" evidence="1">
    <location>
        <begin position="162"/>
        <end position="303"/>
    </location>
</feature>
<reference evidence="4 6" key="1">
    <citation type="journal article" date="2019" name="Sci. Rep.">
        <title>Orb-weaving spider Araneus ventricosus genome elucidates the spidroin gene catalogue.</title>
        <authorList>
            <person name="Kono N."/>
            <person name="Nakamura H."/>
            <person name="Ohtoshi R."/>
            <person name="Moran D.A.P."/>
            <person name="Shinohara A."/>
            <person name="Yoshida Y."/>
            <person name="Fujiwara M."/>
            <person name="Mori M."/>
            <person name="Tomita M."/>
            <person name="Arakawa K."/>
        </authorList>
    </citation>
    <scope>NUCLEOTIDE SEQUENCE [LARGE SCALE GENOMIC DNA]</scope>
</reference>
<dbReference type="NCBIfam" id="NF033547">
    <property type="entry name" value="transpos_IS1595"/>
    <property type="match status" value="1"/>
</dbReference>
<evidence type="ECO:0000313" key="6">
    <source>
        <dbReference type="Proteomes" id="UP000499080"/>
    </source>
</evidence>
<proteinExistence type="predicted"/>